<dbReference type="EMBL" id="AP018365">
    <property type="protein sequence ID" value="BBA99050.1"/>
    <property type="molecule type" value="Genomic_DNA"/>
</dbReference>
<dbReference type="Pfam" id="PF14028">
    <property type="entry name" value="Lant_dehydr_C"/>
    <property type="match status" value="1"/>
</dbReference>
<accession>A0A7U3VPU0</accession>
<dbReference type="RefSeq" id="WP_202235089.1">
    <property type="nucleotide sequence ID" value="NZ_AP018365.1"/>
</dbReference>
<evidence type="ECO:0000313" key="3">
    <source>
        <dbReference type="Proteomes" id="UP000595703"/>
    </source>
</evidence>
<sequence>MPADQLSAAATSVIEGAVREVLAGNAVDEVALHHSLTPDHLCDAVSLFAAAGREALVQHAAEGKWWQINLAFTEPSTGDRAFTTHLLPLLRATDIDSWWFMRKQPGYRVRVLASPSAKAKAKAALNQLVADGHIRECQTVVYEPETAAFGGETSMQIAHHLFATDSLQIQQFGAQDTRLPTGLRELSVLLCTTMMRSAGLEWYETGDVWNRVITAEHRADFTGLAPDALTNRVQQIRTLLLADTSALFARGGPLGQFEEWATAFQNAGRSLREAADHGTLGRGLRHILSLHVIFHWNRLGLSLRAQSHLASAARSAIFERNQANALRADDRTE</sequence>
<evidence type="ECO:0000259" key="1">
    <source>
        <dbReference type="Pfam" id="PF14028"/>
    </source>
</evidence>
<protein>
    <recommendedName>
        <fullName evidence="1">Thiopeptide-type bacteriocin biosynthesis domain-containing protein</fullName>
    </recommendedName>
</protein>
<reference evidence="2 3" key="3">
    <citation type="journal article" date="2011" name="Nat. Chem. Biol.">
        <title>Reveromycin A biosynthesis uses RevG and RevJ for stereospecific spiroacetal formation.</title>
        <authorList>
            <person name="Takahashi S."/>
            <person name="Toyoda A."/>
            <person name="Sekiyama Y."/>
            <person name="Takagi H."/>
            <person name="Nogawa T."/>
            <person name="Uramoto M."/>
            <person name="Suzuki R."/>
            <person name="Koshino H."/>
            <person name="Kumano T."/>
            <person name="Panthee S."/>
            <person name="Dairi T."/>
            <person name="Ishikawa J."/>
            <person name="Ikeda H."/>
            <person name="Sakaki Y."/>
            <person name="Osada H."/>
        </authorList>
    </citation>
    <scope>NUCLEOTIDE SEQUENCE [LARGE SCALE GENOMIC DNA]</scope>
    <source>
        <strain evidence="2 3">SN-593</strain>
    </source>
</reference>
<proteinExistence type="predicted"/>
<dbReference type="AlphaFoldDB" id="A0A7U3VPU0"/>
<dbReference type="NCBIfam" id="TIGR03891">
    <property type="entry name" value="thiopep_ocin"/>
    <property type="match status" value="1"/>
</dbReference>
<keyword evidence="3" id="KW-1185">Reference proteome</keyword>
<reference evidence="2 3" key="2">
    <citation type="journal article" date="2011" name="J. Antibiot.">
        <title>Furaquinocins I and J: novel polyketide isoprenoid hybrid compounds from Streptomyces reveromyceticus SN-593.</title>
        <authorList>
            <person name="Panthee S."/>
            <person name="Takahashi S."/>
            <person name="Takagi H."/>
            <person name="Nogawa T."/>
            <person name="Oowada E."/>
            <person name="Uramoto M."/>
            <person name="Osada H."/>
        </authorList>
    </citation>
    <scope>NUCLEOTIDE SEQUENCE [LARGE SCALE GENOMIC DNA]</scope>
    <source>
        <strain evidence="2 3">SN-593</strain>
    </source>
</reference>
<dbReference type="KEGG" id="arev:RVR_5507"/>
<dbReference type="Proteomes" id="UP000595703">
    <property type="component" value="Chromosome"/>
</dbReference>
<organism evidence="2 3">
    <name type="scientific">Actinacidiphila reveromycinica</name>
    <dbReference type="NCBI Taxonomy" id="659352"/>
    <lineage>
        <taxon>Bacteria</taxon>
        <taxon>Bacillati</taxon>
        <taxon>Actinomycetota</taxon>
        <taxon>Actinomycetes</taxon>
        <taxon>Kitasatosporales</taxon>
        <taxon>Streptomycetaceae</taxon>
        <taxon>Actinacidiphila</taxon>
    </lineage>
</organism>
<dbReference type="InterPro" id="IPR023809">
    <property type="entry name" value="Thiopep_bacteriocin_synth_dom"/>
</dbReference>
<reference evidence="2 3" key="1">
    <citation type="journal article" date="2010" name="J. Bacteriol.">
        <title>Biochemical characterization of a novel indole prenyltransferase from Streptomyces sp. SN-593.</title>
        <authorList>
            <person name="Takahashi S."/>
            <person name="Takagi H."/>
            <person name="Toyoda A."/>
            <person name="Uramoto M."/>
            <person name="Nogawa T."/>
            <person name="Ueki M."/>
            <person name="Sakaki Y."/>
            <person name="Osada H."/>
        </authorList>
    </citation>
    <scope>NUCLEOTIDE SEQUENCE [LARGE SCALE GENOMIC DNA]</scope>
    <source>
        <strain evidence="2 3">SN-593</strain>
    </source>
</reference>
<name>A0A7U3VPU0_9ACTN</name>
<gene>
    <name evidence="2" type="ORF">RVR_5507</name>
</gene>
<reference evidence="2 3" key="4">
    <citation type="journal article" date="2020" name="Sci. Rep.">
        <title>beta-carboline chemical signals induce reveromycin production through a LuxR family regulator in Streptomyces sp. SN-593.</title>
        <authorList>
            <person name="Panthee S."/>
            <person name="Kito N."/>
            <person name="Hayashi T."/>
            <person name="Shimizu T."/>
            <person name="Ishikawa J."/>
            <person name="Hamamoto H."/>
            <person name="Osada H."/>
            <person name="Takahashi S."/>
        </authorList>
    </citation>
    <scope>NUCLEOTIDE SEQUENCE [LARGE SCALE GENOMIC DNA]</scope>
    <source>
        <strain evidence="2 3">SN-593</strain>
    </source>
</reference>
<feature type="domain" description="Thiopeptide-type bacteriocin biosynthesis" evidence="1">
    <location>
        <begin position="65"/>
        <end position="316"/>
    </location>
</feature>
<evidence type="ECO:0000313" key="2">
    <source>
        <dbReference type="EMBL" id="BBA99050.1"/>
    </source>
</evidence>